<dbReference type="RefSeq" id="WP_085801266.1">
    <property type="nucleotide sequence ID" value="NZ_FWXB01000013.1"/>
</dbReference>
<sequence>MKHNFEIPHEFEHDNLSNWGFHVAQALANHPRTLLEEHAPSLVGLSDLRAQIHHVFYLHSEREFLVKVRYSPELQIHTGGNAKGGELEFFSKNFERLRASTKNGLVVSPQDGLTDASTMTFIGQRDSNFADWGSMQKAAAFWLNEYCVPHLLKQNRERVQLALPQPPIFQIQDISRSLWVLECEESSTQGTAFHLSGVGLITCAHSIGPKTRAFRHDSPSERFVVKRLSVNEIIDLAVCEIDFPNPSFLEKGSGDSISYHDHLLVAGHPNFRHGDTPVASPGIAVGFRTVSSIRRILTNAPIVAGMSGGPALGKDGKVVGVCVTGLEKLGGKDETEDSAVIPIDAIGFVI</sequence>
<dbReference type="InterPro" id="IPR009003">
    <property type="entry name" value="Peptidase_S1_PA"/>
</dbReference>
<gene>
    <name evidence="1" type="ORF">ROA7745_03161</name>
</gene>
<evidence type="ECO:0000313" key="1">
    <source>
        <dbReference type="EMBL" id="SMC13315.1"/>
    </source>
</evidence>
<keyword evidence="2" id="KW-1185">Reference proteome</keyword>
<dbReference type="SUPFAM" id="SSF50494">
    <property type="entry name" value="Trypsin-like serine proteases"/>
    <property type="match status" value="1"/>
</dbReference>
<dbReference type="Gene3D" id="2.40.10.120">
    <property type="match status" value="1"/>
</dbReference>
<dbReference type="Proteomes" id="UP000193224">
    <property type="component" value="Unassembled WGS sequence"/>
</dbReference>
<dbReference type="AlphaFoldDB" id="A0A1X7BUW1"/>
<evidence type="ECO:0000313" key="2">
    <source>
        <dbReference type="Proteomes" id="UP000193224"/>
    </source>
</evidence>
<accession>A0A1X7BUW1</accession>
<dbReference type="EMBL" id="FWXB01000013">
    <property type="protein sequence ID" value="SMC13315.1"/>
    <property type="molecule type" value="Genomic_DNA"/>
</dbReference>
<organism evidence="1 2">
    <name type="scientific">Roseovarius aestuarii</name>
    <dbReference type="NCBI Taxonomy" id="475083"/>
    <lineage>
        <taxon>Bacteria</taxon>
        <taxon>Pseudomonadati</taxon>
        <taxon>Pseudomonadota</taxon>
        <taxon>Alphaproteobacteria</taxon>
        <taxon>Rhodobacterales</taxon>
        <taxon>Roseobacteraceae</taxon>
        <taxon>Roseovarius</taxon>
    </lineage>
</organism>
<reference evidence="1 2" key="1">
    <citation type="submission" date="2017-03" db="EMBL/GenBank/DDBJ databases">
        <authorList>
            <person name="Afonso C.L."/>
            <person name="Miller P.J."/>
            <person name="Scott M.A."/>
            <person name="Spackman E."/>
            <person name="Goraichik I."/>
            <person name="Dimitrov K.M."/>
            <person name="Suarez D.L."/>
            <person name="Swayne D.E."/>
        </authorList>
    </citation>
    <scope>NUCLEOTIDE SEQUENCE [LARGE SCALE GENOMIC DNA]</scope>
    <source>
        <strain evidence="1 2">CECT 7745</strain>
    </source>
</reference>
<dbReference type="Pfam" id="PF13365">
    <property type="entry name" value="Trypsin_2"/>
    <property type="match status" value="1"/>
</dbReference>
<dbReference type="OrthoDB" id="265200at2"/>
<proteinExistence type="predicted"/>
<evidence type="ECO:0008006" key="3">
    <source>
        <dbReference type="Google" id="ProtNLM"/>
    </source>
</evidence>
<name>A0A1X7BUW1_9RHOB</name>
<protein>
    <recommendedName>
        <fullName evidence="3">Serine protease</fullName>
    </recommendedName>
</protein>